<dbReference type="Proteomes" id="UP001596189">
    <property type="component" value="Unassembled WGS sequence"/>
</dbReference>
<dbReference type="Pfam" id="PF00171">
    <property type="entry name" value="Aldedh"/>
    <property type="match status" value="1"/>
</dbReference>
<dbReference type="InterPro" id="IPR016162">
    <property type="entry name" value="Ald_DH_N"/>
</dbReference>
<evidence type="ECO:0000313" key="6">
    <source>
        <dbReference type="Proteomes" id="UP001596189"/>
    </source>
</evidence>
<proteinExistence type="predicted"/>
<keyword evidence="6" id="KW-1185">Reference proteome</keyword>
<keyword evidence="2" id="KW-0520">NAD</keyword>
<gene>
    <name evidence="5" type="primary">paaN</name>
    <name evidence="5" type="ORF">ACFQDO_08505</name>
</gene>
<comment type="caution">
    <text evidence="5">The sequence shown here is derived from an EMBL/GenBank/DDBJ whole genome shotgun (WGS) entry which is preliminary data.</text>
</comment>
<evidence type="ECO:0000259" key="4">
    <source>
        <dbReference type="Pfam" id="PF00171"/>
    </source>
</evidence>
<dbReference type="PANTHER" id="PTHR42862:SF1">
    <property type="entry name" value="DELTA-1-PYRROLINE-5-CARBOXYLATE DEHYDROGENASE 2, ISOFORM A-RELATED"/>
    <property type="match status" value="1"/>
</dbReference>
<accession>A0ABW1JEM2</accession>
<evidence type="ECO:0000313" key="5">
    <source>
        <dbReference type="EMBL" id="MFC6007168.1"/>
    </source>
</evidence>
<organism evidence="5 6">
    <name type="scientific">Angustibacter luteus</name>
    <dbReference type="NCBI Taxonomy" id="658456"/>
    <lineage>
        <taxon>Bacteria</taxon>
        <taxon>Bacillati</taxon>
        <taxon>Actinomycetota</taxon>
        <taxon>Actinomycetes</taxon>
        <taxon>Kineosporiales</taxon>
        <taxon>Kineosporiaceae</taxon>
    </lineage>
</organism>
<dbReference type="InterPro" id="IPR011975">
    <property type="entry name" value="PaaN_2"/>
</dbReference>
<dbReference type="InterPro" id="IPR015590">
    <property type="entry name" value="Aldehyde_DH_dom"/>
</dbReference>
<dbReference type="Gene3D" id="3.40.309.10">
    <property type="entry name" value="Aldehyde Dehydrogenase, Chain A, domain 2"/>
    <property type="match status" value="1"/>
</dbReference>
<dbReference type="Gene3D" id="3.40.605.10">
    <property type="entry name" value="Aldehyde Dehydrogenase, Chain A, domain 1"/>
    <property type="match status" value="1"/>
</dbReference>
<keyword evidence="1" id="KW-0560">Oxidoreductase</keyword>
<feature type="region of interest" description="Disordered" evidence="3">
    <location>
        <begin position="1"/>
        <end position="26"/>
    </location>
</feature>
<name>A0ABW1JEM2_9ACTN</name>
<evidence type="ECO:0000256" key="2">
    <source>
        <dbReference type="ARBA" id="ARBA00023027"/>
    </source>
</evidence>
<feature type="domain" description="Aldehyde dehydrogenase" evidence="4">
    <location>
        <begin position="117"/>
        <end position="530"/>
    </location>
</feature>
<evidence type="ECO:0000256" key="3">
    <source>
        <dbReference type="SAM" id="MobiDB-lite"/>
    </source>
</evidence>
<dbReference type="EMBL" id="JBHSRD010000003">
    <property type="protein sequence ID" value="MFC6007168.1"/>
    <property type="molecule type" value="Genomic_DNA"/>
</dbReference>
<dbReference type="InterPro" id="IPR050485">
    <property type="entry name" value="Proline_metab_enzyme"/>
</dbReference>
<reference evidence="6" key="1">
    <citation type="journal article" date="2019" name="Int. J. Syst. Evol. Microbiol.">
        <title>The Global Catalogue of Microorganisms (GCM) 10K type strain sequencing project: providing services to taxonomists for standard genome sequencing and annotation.</title>
        <authorList>
            <consortium name="The Broad Institute Genomics Platform"/>
            <consortium name="The Broad Institute Genome Sequencing Center for Infectious Disease"/>
            <person name="Wu L."/>
            <person name="Ma J."/>
        </authorList>
    </citation>
    <scope>NUCLEOTIDE SEQUENCE [LARGE SCALE GENOMIC DNA]</scope>
    <source>
        <strain evidence="6">KACC 14249</strain>
    </source>
</reference>
<evidence type="ECO:0000256" key="1">
    <source>
        <dbReference type="ARBA" id="ARBA00023002"/>
    </source>
</evidence>
<dbReference type="RefSeq" id="WP_345715974.1">
    <property type="nucleotide sequence ID" value="NZ_BAABFP010000004.1"/>
</dbReference>
<dbReference type="InterPro" id="IPR016163">
    <property type="entry name" value="Ald_DH_C"/>
</dbReference>
<dbReference type="SUPFAM" id="SSF53720">
    <property type="entry name" value="ALDH-like"/>
    <property type="match status" value="1"/>
</dbReference>
<dbReference type="InterPro" id="IPR016161">
    <property type="entry name" value="Ald_DH/histidinol_DH"/>
</dbReference>
<sequence>MSAEPHAGTYAHEAVLPHPHPVPEAAPPAARELVAKHREALDEALAAVTSRGYLSRYPESPSPRVYGEGAAEAGEQAFEGHLTRDFAELDDQPATDGRVGDEVSPYGPTLRITYPHQDVEGLMAAAQHAIPAWRDAGAEVRAAVCVDAVDRIHARSFEMAHAVMHTSGQPFVMSFQAAGPHAQDRALEAIAYALFEQRRVPSSVVWEKPAKGEPVRMTKDYRVVPRGVALVIGCNTFPTWNSYPGLFASLATGNAVVVKPHPRAVLPLAISVAAIREALRAAGFDPDLVTLAPEADGEGLAKTLALHPAVKVIDYTGGPTFGNWLEREAGAAGKAVYTEKAGVNTVVIDSIPDLRGALGNLAFSFTLYSGQMCTTPQNVYVPRAGVDTDEGHVSFDELGEKLAAAIGRLTGDDAKAVELLGATVNDGVRERAAGLAALASSAGGRVVVDSRQVAHPRYPDAVVRTPGLVALDVTAESTYSQECFGPVAFLVATDSTEQSLATFRDTVREHGAMTAAVYSTSEQVLDDARDAAADAGVALSENLNGQVFVNQTAAFSDFHGTGANPAANAAYTDGAFVASRFRVVTSRRHT</sequence>
<dbReference type="NCBIfam" id="TIGR02288">
    <property type="entry name" value="PaaN_2"/>
    <property type="match status" value="1"/>
</dbReference>
<dbReference type="PANTHER" id="PTHR42862">
    <property type="entry name" value="DELTA-1-PYRROLINE-5-CARBOXYLATE DEHYDROGENASE 1, ISOFORM A-RELATED"/>
    <property type="match status" value="1"/>
</dbReference>
<protein>
    <submittedName>
        <fullName evidence="5">Phenylacetic acid degradation protein PaaN</fullName>
    </submittedName>
</protein>